<keyword evidence="1" id="KW-0863">Zinc-finger</keyword>
<organism evidence="3 4">
    <name type="scientific">Haloferax namakaokahaiae</name>
    <dbReference type="NCBI Taxonomy" id="1748331"/>
    <lineage>
        <taxon>Archaea</taxon>
        <taxon>Methanobacteriati</taxon>
        <taxon>Methanobacteriota</taxon>
        <taxon>Stenosarchaea group</taxon>
        <taxon>Halobacteria</taxon>
        <taxon>Halobacteriales</taxon>
        <taxon>Haloferacaceae</taxon>
        <taxon>Haloferax</taxon>
    </lineage>
</organism>
<sequence>MSTKSSSEVSHHDAESGELLFFEELARNRRNSWTRADPFKAIIDPISTYGWRVKLPDGDIHTVALAKQRDRFVGRCDCKGFQFHDGACAHLCTIRKADFGDVPDIYGDPVSISSTEVRDEPPKPDLTVLTYAERNAFVACRMGGVGVREYQRECEYSSPGTVSNLLRRAEDKLEEQESKPLVLTDGGHIDRAQLSDSLTGARRVPGEVRR</sequence>
<dbReference type="AlphaFoldDB" id="A0ABD5ZHY7"/>
<keyword evidence="1" id="KW-0479">Metal-binding</keyword>
<evidence type="ECO:0000256" key="1">
    <source>
        <dbReference type="PROSITE-ProRule" id="PRU00325"/>
    </source>
</evidence>
<keyword evidence="1" id="KW-0862">Zinc</keyword>
<feature type="domain" description="SWIM-type" evidence="2">
    <location>
        <begin position="61"/>
        <end position="99"/>
    </location>
</feature>
<evidence type="ECO:0000313" key="3">
    <source>
        <dbReference type="EMBL" id="MFC7204742.1"/>
    </source>
</evidence>
<dbReference type="GO" id="GO:0008270">
    <property type="term" value="F:zinc ion binding"/>
    <property type="evidence" value="ECO:0007669"/>
    <property type="project" value="UniProtKB-KW"/>
</dbReference>
<keyword evidence="4" id="KW-1185">Reference proteome</keyword>
<dbReference type="RefSeq" id="WP_390224690.1">
    <property type="nucleotide sequence ID" value="NZ_JBHTAA010000005.1"/>
</dbReference>
<gene>
    <name evidence="3" type="ORF">ACFQJC_14575</name>
</gene>
<reference evidence="3 4" key="1">
    <citation type="journal article" date="2019" name="Int. J. Syst. Evol. Microbiol.">
        <title>The Global Catalogue of Microorganisms (GCM) 10K type strain sequencing project: providing services to taxonomists for standard genome sequencing and annotation.</title>
        <authorList>
            <consortium name="The Broad Institute Genomics Platform"/>
            <consortium name="The Broad Institute Genome Sequencing Center for Infectious Disease"/>
            <person name="Wu L."/>
            <person name="Ma J."/>
        </authorList>
    </citation>
    <scope>NUCLEOTIDE SEQUENCE [LARGE SCALE GENOMIC DNA]</scope>
    <source>
        <strain evidence="3 4">DSM 29988</strain>
    </source>
</reference>
<protein>
    <recommendedName>
        <fullName evidence="2">SWIM-type domain-containing protein</fullName>
    </recommendedName>
</protein>
<evidence type="ECO:0000313" key="4">
    <source>
        <dbReference type="Proteomes" id="UP001596481"/>
    </source>
</evidence>
<evidence type="ECO:0000259" key="2">
    <source>
        <dbReference type="PROSITE" id="PS50966"/>
    </source>
</evidence>
<dbReference type="InterPro" id="IPR007527">
    <property type="entry name" value="Znf_SWIM"/>
</dbReference>
<comment type="caution">
    <text evidence="3">The sequence shown here is derived from an EMBL/GenBank/DDBJ whole genome shotgun (WGS) entry which is preliminary data.</text>
</comment>
<dbReference type="PROSITE" id="PS50966">
    <property type="entry name" value="ZF_SWIM"/>
    <property type="match status" value="1"/>
</dbReference>
<accession>A0ABD5ZHY7</accession>
<proteinExistence type="predicted"/>
<name>A0ABD5ZHY7_9EURY</name>
<dbReference type="EMBL" id="JBHTAA010000005">
    <property type="protein sequence ID" value="MFC7204742.1"/>
    <property type="molecule type" value="Genomic_DNA"/>
</dbReference>
<dbReference type="Proteomes" id="UP001596481">
    <property type="component" value="Unassembled WGS sequence"/>
</dbReference>